<organism evidence="1 2">
    <name type="scientific">Smallanthus sonchifolius</name>
    <dbReference type="NCBI Taxonomy" id="185202"/>
    <lineage>
        <taxon>Eukaryota</taxon>
        <taxon>Viridiplantae</taxon>
        <taxon>Streptophyta</taxon>
        <taxon>Embryophyta</taxon>
        <taxon>Tracheophyta</taxon>
        <taxon>Spermatophyta</taxon>
        <taxon>Magnoliopsida</taxon>
        <taxon>eudicotyledons</taxon>
        <taxon>Gunneridae</taxon>
        <taxon>Pentapetalae</taxon>
        <taxon>asterids</taxon>
        <taxon>campanulids</taxon>
        <taxon>Asterales</taxon>
        <taxon>Asteraceae</taxon>
        <taxon>Asteroideae</taxon>
        <taxon>Heliantheae alliance</taxon>
        <taxon>Millerieae</taxon>
        <taxon>Smallanthus</taxon>
    </lineage>
</organism>
<sequence length="195" mass="20962">MNRSRRQGKDEVFDFLKPSTTKKRSTTIRPSTKIRPPAPKLAEPTPKPVQVQASATTSSPNVAAPLAIAQTRPLNTSHMTPCYPNPISFKSVPPQSTPFSPLPMAPTKPSTAVTPPPAPVSPQSEDPSKAPAYPPAHANDPSTSSNNSGAMLEPHVKDQSQRYVEVSELLKSGEVRGIVNPSQLASFLNRKPKDK</sequence>
<reference evidence="1 2" key="2">
    <citation type="journal article" date="2022" name="Mol. Ecol. Resour.">
        <title>The genomes of chicory, endive, great burdock and yacon provide insights into Asteraceae paleo-polyploidization history and plant inulin production.</title>
        <authorList>
            <person name="Fan W."/>
            <person name="Wang S."/>
            <person name="Wang H."/>
            <person name="Wang A."/>
            <person name="Jiang F."/>
            <person name="Liu H."/>
            <person name="Zhao H."/>
            <person name="Xu D."/>
            <person name="Zhang Y."/>
        </authorList>
    </citation>
    <scope>NUCLEOTIDE SEQUENCE [LARGE SCALE GENOMIC DNA]</scope>
    <source>
        <strain evidence="2">cv. Yunnan</strain>
        <tissue evidence="1">Leaves</tissue>
    </source>
</reference>
<evidence type="ECO:0000313" key="2">
    <source>
        <dbReference type="Proteomes" id="UP001056120"/>
    </source>
</evidence>
<gene>
    <name evidence="1" type="ORF">L1987_50585</name>
</gene>
<reference evidence="2" key="1">
    <citation type="journal article" date="2022" name="Mol. Ecol. Resour.">
        <title>The genomes of chicory, endive, great burdock and yacon provide insights into Asteraceae palaeo-polyploidization history and plant inulin production.</title>
        <authorList>
            <person name="Fan W."/>
            <person name="Wang S."/>
            <person name="Wang H."/>
            <person name="Wang A."/>
            <person name="Jiang F."/>
            <person name="Liu H."/>
            <person name="Zhao H."/>
            <person name="Xu D."/>
            <person name="Zhang Y."/>
        </authorList>
    </citation>
    <scope>NUCLEOTIDE SEQUENCE [LARGE SCALE GENOMIC DNA]</scope>
    <source>
        <strain evidence="2">cv. Yunnan</strain>
    </source>
</reference>
<dbReference type="Proteomes" id="UP001056120">
    <property type="component" value="Linkage Group LG17"/>
</dbReference>
<keyword evidence="2" id="KW-1185">Reference proteome</keyword>
<comment type="caution">
    <text evidence="1">The sequence shown here is derived from an EMBL/GenBank/DDBJ whole genome shotgun (WGS) entry which is preliminary data.</text>
</comment>
<proteinExistence type="predicted"/>
<protein>
    <submittedName>
        <fullName evidence="1">Uncharacterized protein</fullName>
    </submittedName>
</protein>
<dbReference type="EMBL" id="CM042034">
    <property type="protein sequence ID" value="KAI3760194.1"/>
    <property type="molecule type" value="Genomic_DNA"/>
</dbReference>
<evidence type="ECO:0000313" key="1">
    <source>
        <dbReference type="EMBL" id="KAI3760194.1"/>
    </source>
</evidence>
<accession>A0ACB9EMG0</accession>
<name>A0ACB9EMG0_9ASTR</name>